<sequence length="76" mass="8549">MKFEDGEITFRKDIREAIFTDDAIVVCLAVSTDEMDNENVIGVDTSGDRLWEIEPVVPTSERDAPFMNLVERDGAL</sequence>
<keyword evidence="2" id="KW-1185">Reference proteome</keyword>
<dbReference type="InterPro" id="IPR058263">
    <property type="entry name" value="DUF7957"/>
</dbReference>
<reference evidence="1 2" key="1">
    <citation type="journal article" date="2019" name="Int. J. Syst. Evol. Microbiol.">
        <title>The Global Catalogue of Microorganisms (GCM) 10K type strain sequencing project: providing services to taxonomists for standard genome sequencing and annotation.</title>
        <authorList>
            <consortium name="The Broad Institute Genomics Platform"/>
            <consortium name="The Broad Institute Genome Sequencing Center for Infectious Disease"/>
            <person name="Wu L."/>
            <person name="Ma J."/>
        </authorList>
    </citation>
    <scope>NUCLEOTIDE SEQUENCE [LARGE SCALE GENOMIC DNA]</scope>
    <source>
        <strain evidence="1 2">CGMCC 1.10390</strain>
    </source>
</reference>
<gene>
    <name evidence="1" type="ORF">ACFSBL_09990</name>
</gene>
<comment type="caution">
    <text evidence="1">The sequence shown here is derived from an EMBL/GenBank/DDBJ whole genome shotgun (WGS) entry which is preliminary data.</text>
</comment>
<dbReference type="Pfam" id="PF25857">
    <property type="entry name" value="DUF7957"/>
    <property type="match status" value="1"/>
</dbReference>
<dbReference type="AlphaFoldDB" id="A0ABD6DIC9"/>
<dbReference type="EMBL" id="JBHUDO010000002">
    <property type="protein sequence ID" value="MFD1646012.1"/>
    <property type="molecule type" value="Genomic_DNA"/>
</dbReference>
<name>A0ABD6DIC9_9EURY</name>
<dbReference type="Proteomes" id="UP001597034">
    <property type="component" value="Unassembled WGS sequence"/>
</dbReference>
<evidence type="ECO:0000313" key="2">
    <source>
        <dbReference type="Proteomes" id="UP001597034"/>
    </source>
</evidence>
<proteinExistence type="predicted"/>
<accession>A0ABD6DIC9</accession>
<evidence type="ECO:0000313" key="1">
    <source>
        <dbReference type="EMBL" id="MFD1646012.1"/>
    </source>
</evidence>
<organism evidence="1 2">
    <name type="scientific">Haloarchaeobius litoreus</name>
    <dbReference type="NCBI Taxonomy" id="755306"/>
    <lineage>
        <taxon>Archaea</taxon>
        <taxon>Methanobacteriati</taxon>
        <taxon>Methanobacteriota</taxon>
        <taxon>Stenosarchaea group</taxon>
        <taxon>Halobacteria</taxon>
        <taxon>Halobacteriales</taxon>
        <taxon>Halorubellaceae</taxon>
        <taxon>Haloarchaeobius</taxon>
    </lineage>
</organism>
<protein>
    <submittedName>
        <fullName evidence="1">Uncharacterized protein</fullName>
    </submittedName>
</protein>
<dbReference type="RefSeq" id="WP_256398465.1">
    <property type="nucleotide sequence ID" value="NZ_JANHJR010000001.1"/>
</dbReference>